<evidence type="ECO:0000256" key="1">
    <source>
        <dbReference type="SAM" id="SignalP"/>
    </source>
</evidence>
<dbReference type="PROSITE" id="PS51257">
    <property type="entry name" value="PROKAR_LIPOPROTEIN"/>
    <property type="match status" value="1"/>
</dbReference>
<dbReference type="EMBL" id="CP007509">
    <property type="protein sequence ID" value="AHY43970.1"/>
    <property type="molecule type" value="Genomic_DNA"/>
</dbReference>
<organism evidence="2 3">
    <name type="scientific">Stutzerimonas stutzeri</name>
    <name type="common">Pseudomonas stutzeri</name>
    <dbReference type="NCBI Taxonomy" id="316"/>
    <lineage>
        <taxon>Bacteria</taxon>
        <taxon>Pseudomonadati</taxon>
        <taxon>Pseudomonadota</taxon>
        <taxon>Gammaproteobacteria</taxon>
        <taxon>Pseudomonadales</taxon>
        <taxon>Pseudomonadaceae</taxon>
        <taxon>Stutzerimonas</taxon>
    </lineage>
</organism>
<name>A0A023WW76_STUST</name>
<reference evidence="2 3" key="1">
    <citation type="submission" date="2014-03" db="EMBL/GenBank/DDBJ databases">
        <title>Complete genome sequence of Pseudomonas stutzeri 19SMN4.</title>
        <authorList>
            <person name="Brunet-Galmes I."/>
            <person name="Nogales B."/>
            <person name="Busquets A."/>
            <person name="Pena A."/>
            <person name="Gomila M."/>
            <person name="Garcia-Valdes E."/>
            <person name="Lalucat J."/>
            <person name="Bennasar A."/>
            <person name="Bosch R."/>
        </authorList>
    </citation>
    <scope>NUCLEOTIDE SEQUENCE [LARGE SCALE GENOMIC DNA]</scope>
    <source>
        <strain evidence="2 3">19SMN4</strain>
    </source>
</reference>
<dbReference type="AlphaFoldDB" id="A0A023WW76"/>
<evidence type="ECO:0000313" key="3">
    <source>
        <dbReference type="Proteomes" id="UP000025238"/>
    </source>
</evidence>
<proteinExistence type="predicted"/>
<gene>
    <name evidence="2" type="ORF">UIB01_16405</name>
</gene>
<dbReference type="OrthoDB" id="7011433at2"/>
<protein>
    <submittedName>
        <fullName evidence="2">Lipoprotein</fullName>
    </submittedName>
</protein>
<feature type="chain" id="PRO_5001525051" evidence="1">
    <location>
        <begin position="22"/>
        <end position="125"/>
    </location>
</feature>
<keyword evidence="2" id="KW-0449">Lipoprotein</keyword>
<dbReference type="InterPro" id="IPR011990">
    <property type="entry name" value="TPR-like_helical_dom_sf"/>
</dbReference>
<evidence type="ECO:0000313" key="2">
    <source>
        <dbReference type="EMBL" id="AHY43970.1"/>
    </source>
</evidence>
<sequence length="125" mass="14548">MRTLIIIFLSLLTVGCSSRHAFDRHLDAAYQHYEADNCERVMQSLSQAERRSKPRSQVQPEISLLRGQCLERQGLFVDAGETYRFIVERYPASEYAYRARARLETLRQLGHYHVEPPVVVQPAKR</sequence>
<dbReference type="Proteomes" id="UP000025238">
    <property type="component" value="Chromosome"/>
</dbReference>
<feature type="signal peptide" evidence="1">
    <location>
        <begin position="1"/>
        <end position="21"/>
    </location>
</feature>
<dbReference type="PATRIC" id="fig|316.97.peg.3283"/>
<dbReference type="KEGG" id="pstu:UIB01_16405"/>
<keyword evidence="1" id="KW-0732">Signal</keyword>
<accession>A0A023WW76</accession>
<dbReference type="Gene3D" id="1.25.40.10">
    <property type="entry name" value="Tetratricopeptide repeat domain"/>
    <property type="match status" value="1"/>
</dbReference>